<reference evidence="2" key="1">
    <citation type="submission" date="2020-10" db="EMBL/GenBank/DDBJ databases">
        <title>Phylogeny of dyella-like bacteria.</title>
        <authorList>
            <person name="Fu J."/>
        </authorList>
    </citation>
    <scope>NUCLEOTIDE SEQUENCE</scope>
    <source>
        <strain evidence="2">DHON07</strain>
    </source>
</reference>
<dbReference type="EMBL" id="JADIKF010000040">
    <property type="protein sequence ID" value="MBM7132282.1"/>
    <property type="molecule type" value="Genomic_DNA"/>
</dbReference>
<name>A0ABS2KNA3_9GAMM</name>
<evidence type="ECO:0000313" key="2">
    <source>
        <dbReference type="EMBL" id="MBM7132282.1"/>
    </source>
</evidence>
<keyword evidence="1" id="KW-0472">Membrane</keyword>
<protein>
    <submittedName>
        <fullName evidence="2">Uncharacterized protein</fullName>
    </submittedName>
</protein>
<gene>
    <name evidence="2" type="ORF">ISS99_22350</name>
</gene>
<evidence type="ECO:0000313" key="3">
    <source>
        <dbReference type="Proteomes" id="UP001430193"/>
    </source>
</evidence>
<proteinExistence type="predicted"/>
<dbReference type="RefSeq" id="WP_204633796.1">
    <property type="nucleotide sequence ID" value="NZ_BSOC01000001.1"/>
</dbReference>
<accession>A0ABS2KNA3</accession>
<keyword evidence="1" id="KW-0812">Transmembrane</keyword>
<feature type="transmembrane region" description="Helical" evidence="1">
    <location>
        <begin position="111"/>
        <end position="131"/>
    </location>
</feature>
<keyword evidence="3" id="KW-1185">Reference proteome</keyword>
<evidence type="ECO:0000256" key="1">
    <source>
        <dbReference type="SAM" id="Phobius"/>
    </source>
</evidence>
<keyword evidence="1" id="KW-1133">Transmembrane helix</keyword>
<comment type="caution">
    <text evidence="2">The sequence shown here is derived from an EMBL/GenBank/DDBJ whole genome shotgun (WGS) entry which is preliminary data.</text>
</comment>
<dbReference type="Proteomes" id="UP001430193">
    <property type="component" value="Unassembled WGS sequence"/>
</dbReference>
<sequence>MSKCATCGKSIIAGGIKDHGFRFCSKPCHQRKAGYIAKMRQIPEAVVKIEVEKIRNMRCSRCKKNTGIDVHKSAFVWSMIFLTRFGENKHICCKTCALKSQAMDTLRTTAFGWWGIPFGLIMTPISIVANVTQMVSTARRKQPSAALSEFARERLARQAAAREAAPG</sequence>
<organism evidence="2 3">
    <name type="scientific">Dyella mobilis</name>
    <dbReference type="NCBI Taxonomy" id="1849582"/>
    <lineage>
        <taxon>Bacteria</taxon>
        <taxon>Pseudomonadati</taxon>
        <taxon>Pseudomonadota</taxon>
        <taxon>Gammaproteobacteria</taxon>
        <taxon>Lysobacterales</taxon>
        <taxon>Rhodanobacteraceae</taxon>
        <taxon>Dyella</taxon>
    </lineage>
</organism>